<accession>A0A2P6MP26</accession>
<dbReference type="InParanoid" id="A0A2P6MP26"/>
<comment type="caution">
    <text evidence="1">The sequence shown here is derived from an EMBL/GenBank/DDBJ whole genome shotgun (WGS) entry which is preliminary data.</text>
</comment>
<reference evidence="1 2" key="1">
    <citation type="journal article" date="2018" name="Genome Biol. Evol.">
        <title>Multiple Roots of Fruiting Body Formation in Amoebozoa.</title>
        <authorList>
            <person name="Hillmann F."/>
            <person name="Forbes G."/>
            <person name="Novohradska S."/>
            <person name="Ferling I."/>
            <person name="Riege K."/>
            <person name="Groth M."/>
            <person name="Westermann M."/>
            <person name="Marz M."/>
            <person name="Spaller T."/>
            <person name="Winckler T."/>
            <person name="Schaap P."/>
            <person name="Glockner G."/>
        </authorList>
    </citation>
    <scope>NUCLEOTIDE SEQUENCE [LARGE SCALE GENOMIC DNA]</scope>
    <source>
        <strain evidence="1 2">Jena</strain>
    </source>
</reference>
<dbReference type="Proteomes" id="UP000241769">
    <property type="component" value="Unassembled WGS sequence"/>
</dbReference>
<evidence type="ECO:0000313" key="2">
    <source>
        <dbReference type="Proteomes" id="UP000241769"/>
    </source>
</evidence>
<gene>
    <name evidence="1" type="ORF">PROFUN_02469</name>
</gene>
<proteinExistence type="predicted"/>
<protein>
    <submittedName>
        <fullName evidence="1">Uncharacterized protein</fullName>
    </submittedName>
</protein>
<evidence type="ECO:0000313" key="1">
    <source>
        <dbReference type="EMBL" id="PRP73460.1"/>
    </source>
</evidence>
<keyword evidence="2" id="KW-1185">Reference proteome</keyword>
<dbReference type="EMBL" id="MDYQ01000599">
    <property type="protein sequence ID" value="PRP73460.1"/>
    <property type="molecule type" value="Genomic_DNA"/>
</dbReference>
<sequence>MTSLSFGLLSHCWPDNFGLCNPVGRPEKKIEAKEIYVNQGARLGGVWSLSPLGKKIVPILSQLLPKAASDHFKSFIGHLKNTRNDTVQIMKILQTFWALAQNKNARLVSAEQCQQFRCIIRGNAWQTTDALVNCLCGNGLFEFNIPPALWVDYQGMYNNLATHKLPTRNSSRTVAVWRVDLQGHHN</sequence>
<name>A0A2P6MP26_9EUKA</name>
<dbReference type="AlphaFoldDB" id="A0A2P6MP26"/>
<organism evidence="1 2">
    <name type="scientific">Planoprotostelium fungivorum</name>
    <dbReference type="NCBI Taxonomy" id="1890364"/>
    <lineage>
        <taxon>Eukaryota</taxon>
        <taxon>Amoebozoa</taxon>
        <taxon>Evosea</taxon>
        <taxon>Variosea</taxon>
        <taxon>Cavosteliida</taxon>
        <taxon>Cavosteliaceae</taxon>
        <taxon>Planoprotostelium</taxon>
    </lineage>
</organism>